<dbReference type="InterPro" id="IPR000257">
    <property type="entry name" value="Uroporphyrinogen_deCOase"/>
</dbReference>
<evidence type="ECO:0000313" key="2">
    <source>
        <dbReference type="EMBL" id="RAQ29712.1"/>
    </source>
</evidence>
<comment type="caution">
    <text evidence="2">The sequence shown here is derived from an EMBL/GenBank/DDBJ whole genome shotgun (WGS) entry which is preliminary data.</text>
</comment>
<feature type="domain" description="Uroporphyrinogen decarboxylase (URO-D)" evidence="1">
    <location>
        <begin position="137"/>
        <end position="350"/>
    </location>
</feature>
<dbReference type="Pfam" id="PF01208">
    <property type="entry name" value="URO-D"/>
    <property type="match status" value="1"/>
</dbReference>
<evidence type="ECO:0000259" key="1">
    <source>
        <dbReference type="Pfam" id="PF01208"/>
    </source>
</evidence>
<name>A0A328UG12_9FIRM</name>
<dbReference type="RefSeq" id="WP_112332142.1">
    <property type="nucleotide sequence ID" value="NZ_JADPHD010000005.1"/>
</dbReference>
<evidence type="ECO:0000313" key="3">
    <source>
        <dbReference type="Proteomes" id="UP000249377"/>
    </source>
</evidence>
<dbReference type="InterPro" id="IPR052024">
    <property type="entry name" value="Methanogen_methyltrans"/>
</dbReference>
<dbReference type="EMBL" id="QLYR01000002">
    <property type="protein sequence ID" value="RAQ29712.1"/>
    <property type="molecule type" value="Genomic_DNA"/>
</dbReference>
<organism evidence="2 3">
    <name type="scientific">Hydrogeniiclostridium mannosilyticum</name>
    <dbReference type="NCBI Taxonomy" id="2764322"/>
    <lineage>
        <taxon>Bacteria</taxon>
        <taxon>Bacillati</taxon>
        <taxon>Bacillota</taxon>
        <taxon>Clostridia</taxon>
        <taxon>Eubacteriales</taxon>
        <taxon>Acutalibacteraceae</taxon>
        <taxon>Hydrogeniiclostridium</taxon>
    </lineage>
</organism>
<dbReference type="PANTHER" id="PTHR47099">
    <property type="entry name" value="METHYLCOBAMIDE:COM METHYLTRANSFERASE MTBA"/>
    <property type="match status" value="1"/>
</dbReference>
<proteinExistence type="predicted"/>
<sequence length="351" mass="39995">MTSKERVRAAIRHEKPDRVPAAYEAVGPVNEKLLKHYGYTNMDQLLERYQVDIVPVGPRYIGPELKTRKNSRGELVVTSFWGHESTLHATGVDTYPVTTHFPLAGMETIDDVKKGYRFPSPDWFDYASLAEQCARYPGKALIFGHEGPFQMVTFLMDMEEFFLLMVDHPETARYILDQMVAFELEFYRRCFEAAGGRLDILRPHDDYGTQISLLFSVEMWREFFAENTRRLVRLAHEYGAFYQQHSCGAVAPIIPELIACGVDVLEPLQKVPGLYPQELKARYEGQLTFHGGIDTQSLLPRGTPEQVQREARAYMELLGAHGGYILMASQGFEGDVPLENIEALYSVSREL</sequence>
<reference evidence="2 3" key="1">
    <citation type="submission" date="2018-06" db="EMBL/GenBank/DDBJ databases">
        <title>Noncontiguous genome sequence of Ruminococcaceae bacterium ASD2818.</title>
        <authorList>
            <person name="Chaplin A.V."/>
            <person name="Sokolova S.R."/>
            <person name="Kochetkova T.O."/>
            <person name="Goltsov A.Y."/>
            <person name="Trofimov D.Y."/>
            <person name="Efimov B.A."/>
        </authorList>
    </citation>
    <scope>NUCLEOTIDE SEQUENCE [LARGE SCALE GENOMIC DNA]</scope>
    <source>
        <strain evidence="2 3">ASD2818</strain>
    </source>
</reference>
<dbReference type="PANTHER" id="PTHR47099:SF1">
    <property type="entry name" value="METHYLCOBAMIDE:COM METHYLTRANSFERASE MTBA"/>
    <property type="match status" value="1"/>
</dbReference>
<gene>
    <name evidence="2" type="ORF">DPQ25_05290</name>
</gene>
<dbReference type="InterPro" id="IPR038071">
    <property type="entry name" value="UROD/MetE-like_sf"/>
</dbReference>
<dbReference type="GO" id="GO:0006779">
    <property type="term" value="P:porphyrin-containing compound biosynthetic process"/>
    <property type="evidence" value="ECO:0007669"/>
    <property type="project" value="InterPro"/>
</dbReference>
<dbReference type="Proteomes" id="UP000249377">
    <property type="component" value="Unassembled WGS sequence"/>
</dbReference>
<dbReference type="AlphaFoldDB" id="A0A328UG12"/>
<dbReference type="Gene3D" id="3.20.20.210">
    <property type="match status" value="1"/>
</dbReference>
<protein>
    <recommendedName>
        <fullName evidence="1">Uroporphyrinogen decarboxylase (URO-D) domain-containing protein</fullName>
    </recommendedName>
</protein>
<dbReference type="GO" id="GO:0004853">
    <property type="term" value="F:uroporphyrinogen decarboxylase activity"/>
    <property type="evidence" value="ECO:0007669"/>
    <property type="project" value="InterPro"/>
</dbReference>
<keyword evidence="3" id="KW-1185">Reference proteome</keyword>
<accession>A0A328UG12</accession>
<dbReference type="SUPFAM" id="SSF51726">
    <property type="entry name" value="UROD/MetE-like"/>
    <property type="match status" value="1"/>
</dbReference>